<gene>
    <name evidence="1" type="ORF">SAMEA3353631_02244</name>
    <name evidence="2" type="ORF">SAMEA4038883_00333</name>
</gene>
<reference evidence="3 4" key="1">
    <citation type="submission" date="2019-04" db="EMBL/GenBank/DDBJ databases">
        <authorList>
            <consortium name="Pathogen Informatics"/>
        </authorList>
    </citation>
    <scope>NUCLEOTIDE SEQUENCE [LARGE SCALE GENOMIC DNA]</scope>
    <source>
        <strain evidence="1 4">GPSC21</strain>
        <strain evidence="2 3">GPSC559</strain>
    </source>
</reference>
<sequence>MSNTYRVNFMVGVIVPPNNIKQSMKAHLNFKTFL</sequence>
<evidence type="ECO:0000313" key="2">
    <source>
        <dbReference type="EMBL" id="VTE36104.1"/>
    </source>
</evidence>
<accession>A0A0T7T6X4</accession>
<dbReference type="Proteomes" id="UP000358702">
    <property type="component" value="Unassembled WGS sequence"/>
</dbReference>
<dbReference type="AlphaFoldDB" id="A0A0T7T6X4"/>
<dbReference type="Proteomes" id="UP000310997">
    <property type="component" value="Unassembled WGS sequence"/>
</dbReference>
<dbReference type="EMBL" id="CAANCB010000019">
    <property type="protein sequence ID" value="VKB81180.1"/>
    <property type="molecule type" value="Genomic_DNA"/>
</dbReference>
<evidence type="ECO:0000313" key="4">
    <source>
        <dbReference type="Proteomes" id="UP000358702"/>
    </source>
</evidence>
<evidence type="ECO:0000313" key="1">
    <source>
        <dbReference type="EMBL" id="VKB81180.1"/>
    </source>
</evidence>
<proteinExistence type="predicted"/>
<name>A0A0T7T6X4_STREE</name>
<dbReference type="EMBL" id="CABDLL010000002">
    <property type="protein sequence ID" value="VTE36104.1"/>
    <property type="molecule type" value="Genomic_DNA"/>
</dbReference>
<organism evidence="1 4">
    <name type="scientific">Streptococcus pneumoniae</name>
    <dbReference type="NCBI Taxonomy" id="1313"/>
    <lineage>
        <taxon>Bacteria</taxon>
        <taxon>Bacillati</taxon>
        <taxon>Bacillota</taxon>
        <taxon>Bacilli</taxon>
        <taxon>Lactobacillales</taxon>
        <taxon>Streptococcaceae</taxon>
        <taxon>Streptococcus</taxon>
    </lineage>
</organism>
<evidence type="ECO:0000313" key="3">
    <source>
        <dbReference type="Proteomes" id="UP000310997"/>
    </source>
</evidence>
<protein>
    <submittedName>
        <fullName evidence="1">Uncharacterized protein</fullName>
    </submittedName>
</protein>